<keyword evidence="7" id="KW-0411">Iron-sulfur</keyword>
<dbReference type="PRINTS" id="PR00411">
    <property type="entry name" value="PNDRDTASEI"/>
</dbReference>
<sequence>MFVYRTIDDVAALRIYVERRRKELGRTVRGAVIGGGLLGLEAAGALQELGATSTVIQFSDRLMNLQVDEGGGQALSRLIENMGVKVRCNTATDAIKPDKHGHVGSLKFADKGEQVVDVVVFATGVRPRDELARDMGLEIGARGGIVVDDTCLTEDPAISAIGEVACIQGACIGLIAPGNTMAEIAVDRLLGGSSTFPGADTAAKAKAPRSRRGELWRRLRDHARCARAHLRGPGGGRLQEGSS</sequence>
<comment type="caution">
    <text evidence="9">The sequence shown here is derived from an EMBL/GenBank/DDBJ whole genome shotgun (WGS) entry which is preliminary data.</text>
</comment>
<dbReference type="PANTHER" id="PTHR43809">
    <property type="entry name" value="NITRITE REDUCTASE (NADH) LARGE SUBUNIT"/>
    <property type="match status" value="1"/>
</dbReference>
<protein>
    <recommendedName>
        <fullName evidence="8">FAD/NAD(P)-binding domain-containing protein</fullName>
    </recommendedName>
</protein>
<evidence type="ECO:0000313" key="10">
    <source>
        <dbReference type="Proteomes" id="UP001157125"/>
    </source>
</evidence>
<dbReference type="InterPro" id="IPR036188">
    <property type="entry name" value="FAD/NAD-bd_sf"/>
</dbReference>
<evidence type="ECO:0000313" key="9">
    <source>
        <dbReference type="EMBL" id="GMA34290.1"/>
    </source>
</evidence>
<evidence type="ECO:0000256" key="7">
    <source>
        <dbReference type="ARBA" id="ARBA00023014"/>
    </source>
</evidence>
<gene>
    <name evidence="9" type="ORF">GCM10025876_04940</name>
</gene>
<dbReference type="PANTHER" id="PTHR43809:SF1">
    <property type="entry name" value="NITRITE REDUCTASE (NADH) LARGE SUBUNIT"/>
    <property type="match status" value="1"/>
</dbReference>
<keyword evidence="10" id="KW-1185">Reference proteome</keyword>
<keyword evidence="3" id="KW-0349">Heme</keyword>
<dbReference type="SUPFAM" id="SSF51905">
    <property type="entry name" value="FAD/NAD(P)-binding domain"/>
    <property type="match status" value="1"/>
</dbReference>
<evidence type="ECO:0000256" key="1">
    <source>
        <dbReference type="ARBA" id="ARBA00001929"/>
    </source>
</evidence>
<dbReference type="InterPro" id="IPR052034">
    <property type="entry name" value="NasD-like"/>
</dbReference>
<name>A0ABQ6IAB8_9MICO</name>
<feature type="domain" description="FAD/NAD(P)-binding" evidence="8">
    <location>
        <begin position="5"/>
        <end position="165"/>
    </location>
</feature>
<evidence type="ECO:0000259" key="8">
    <source>
        <dbReference type="Pfam" id="PF07992"/>
    </source>
</evidence>
<keyword evidence="6" id="KW-0408">Iron</keyword>
<dbReference type="InterPro" id="IPR023753">
    <property type="entry name" value="FAD/NAD-binding_dom"/>
</dbReference>
<comment type="cofactor">
    <cofactor evidence="1">
        <name>siroheme</name>
        <dbReference type="ChEBI" id="CHEBI:60052"/>
    </cofactor>
</comment>
<dbReference type="Proteomes" id="UP001157125">
    <property type="component" value="Unassembled WGS sequence"/>
</dbReference>
<reference evidence="10" key="1">
    <citation type="journal article" date="2019" name="Int. J. Syst. Evol. Microbiol.">
        <title>The Global Catalogue of Microorganisms (GCM) 10K type strain sequencing project: providing services to taxonomists for standard genome sequencing and annotation.</title>
        <authorList>
            <consortium name="The Broad Institute Genomics Platform"/>
            <consortium name="The Broad Institute Genome Sequencing Center for Infectious Disease"/>
            <person name="Wu L."/>
            <person name="Ma J."/>
        </authorList>
    </citation>
    <scope>NUCLEOTIDE SEQUENCE [LARGE SCALE GENOMIC DNA]</scope>
    <source>
        <strain evidence="10">NBRC 112299</strain>
    </source>
</reference>
<evidence type="ECO:0000256" key="5">
    <source>
        <dbReference type="ARBA" id="ARBA00023002"/>
    </source>
</evidence>
<dbReference type="Gene3D" id="3.50.50.60">
    <property type="entry name" value="FAD/NAD(P)-binding domain"/>
    <property type="match status" value="2"/>
</dbReference>
<accession>A0ABQ6IAB8</accession>
<proteinExistence type="predicted"/>
<evidence type="ECO:0000256" key="2">
    <source>
        <dbReference type="ARBA" id="ARBA00005096"/>
    </source>
</evidence>
<dbReference type="PRINTS" id="PR00368">
    <property type="entry name" value="FADPNR"/>
</dbReference>
<organism evidence="9 10">
    <name type="scientific">Demequina litorisediminis</name>
    <dbReference type="NCBI Taxonomy" id="1849022"/>
    <lineage>
        <taxon>Bacteria</taxon>
        <taxon>Bacillati</taxon>
        <taxon>Actinomycetota</taxon>
        <taxon>Actinomycetes</taxon>
        <taxon>Micrococcales</taxon>
        <taxon>Demequinaceae</taxon>
        <taxon>Demequina</taxon>
    </lineage>
</organism>
<dbReference type="Pfam" id="PF07992">
    <property type="entry name" value="Pyr_redox_2"/>
    <property type="match status" value="1"/>
</dbReference>
<keyword evidence="4" id="KW-0479">Metal-binding</keyword>
<evidence type="ECO:0000256" key="3">
    <source>
        <dbReference type="ARBA" id="ARBA00022617"/>
    </source>
</evidence>
<keyword evidence="5" id="KW-0560">Oxidoreductase</keyword>
<dbReference type="EMBL" id="BSUN01000001">
    <property type="protein sequence ID" value="GMA34290.1"/>
    <property type="molecule type" value="Genomic_DNA"/>
</dbReference>
<evidence type="ECO:0000256" key="6">
    <source>
        <dbReference type="ARBA" id="ARBA00023004"/>
    </source>
</evidence>
<comment type="pathway">
    <text evidence="2">Nitrogen metabolism; nitrate reduction (assimilation).</text>
</comment>
<evidence type="ECO:0000256" key="4">
    <source>
        <dbReference type="ARBA" id="ARBA00022723"/>
    </source>
</evidence>